<feature type="active site" evidence="3">
    <location>
        <position position="190"/>
    </location>
</feature>
<dbReference type="GO" id="GO:0008679">
    <property type="term" value="F:2-hydroxy-3-oxopropionate reductase activity"/>
    <property type="evidence" value="ECO:0007669"/>
    <property type="project" value="UniProtKB-EC"/>
</dbReference>
<dbReference type="InterPro" id="IPR029154">
    <property type="entry name" value="HIBADH-like_NADP-bd"/>
</dbReference>
<evidence type="ECO:0000256" key="2">
    <source>
        <dbReference type="ARBA" id="ARBA00023027"/>
    </source>
</evidence>
<dbReference type="Proteomes" id="UP000316426">
    <property type="component" value="Chromosome"/>
</dbReference>
<evidence type="ECO:0000259" key="5">
    <source>
        <dbReference type="Pfam" id="PF14833"/>
    </source>
</evidence>
<proteinExistence type="predicted"/>
<accession>A0A518K6L7</accession>
<evidence type="ECO:0000313" key="6">
    <source>
        <dbReference type="EMBL" id="QDV73436.1"/>
    </source>
</evidence>
<dbReference type="Gene3D" id="3.40.50.720">
    <property type="entry name" value="NAD(P)-binding Rossmann-like Domain"/>
    <property type="match status" value="1"/>
</dbReference>
<dbReference type="PANTHER" id="PTHR43060:SF15">
    <property type="entry name" value="3-HYDROXYISOBUTYRATE DEHYDROGENASE-LIKE 1, MITOCHONDRIAL-RELATED"/>
    <property type="match status" value="1"/>
</dbReference>
<dbReference type="RefSeq" id="WP_145110445.1">
    <property type="nucleotide sequence ID" value="NZ_CP036349.1"/>
</dbReference>
<organism evidence="6 7">
    <name type="scientific">Botrimarina mediterranea</name>
    <dbReference type="NCBI Taxonomy" id="2528022"/>
    <lineage>
        <taxon>Bacteria</taxon>
        <taxon>Pseudomonadati</taxon>
        <taxon>Planctomycetota</taxon>
        <taxon>Planctomycetia</taxon>
        <taxon>Pirellulales</taxon>
        <taxon>Lacipirellulaceae</taxon>
        <taxon>Botrimarina</taxon>
    </lineage>
</organism>
<evidence type="ECO:0000256" key="3">
    <source>
        <dbReference type="PIRSR" id="PIRSR000103-1"/>
    </source>
</evidence>
<reference evidence="6 7" key="1">
    <citation type="submission" date="2019-02" db="EMBL/GenBank/DDBJ databases">
        <title>Deep-cultivation of Planctomycetes and their phenomic and genomic characterization uncovers novel biology.</title>
        <authorList>
            <person name="Wiegand S."/>
            <person name="Jogler M."/>
            <person name="Boedeker C."/>
            <person name="Pinto D."/>
            <person name="Vollmers J."/>
            <person name="Rivas-Marin E."/>
            <person name="Kohn T."/>
            <person name="Peeters S.H."/>
            <person name="Heuer A."/>
            <person name="Rast P."/>
            <person name="Oberbeckmann S."/>
            <person name="Bunk B."/>
            <person name="Jeske O."/>
            <person name="Meyerdierks A."/>
            <person name="Storesund J.E."/>
            <person name="Kallscheuer N."/>
            <person name="Luecker S."/>
            <person name="Lage O.M."/>
            <person name="Pohl T."/>
            <person name="Merkel B.J."/>
            <person name="Hornburger P."/>
            <person name="Mueller R.-W."/>
            <person name="Bruemmer F."/>
            <person name="Labrenz M."/>
            <person name="Spormann A.M."/>
            <person name="Op den Camp H."/>
            <person name="Overmann J."/>
            <person name="Amann R."/>
            <person name="Jetten M.S.M."/>
            <person name="Mascher T."/>
            <person name="Medema M.H."/>
            <person name="Devos D.P."/>
            <person name="Kaster A.-K."/>
            <person name="Ovreas L."/>
            <person name="Rohde M."/>
            <person name="Galperin M.Y."/>
            <person name="Jogler C."/>
        </authorList>
    </citation>
    <scope>NUCLEOTIDE SEQUENCE [LARGE SCALE GENOMIC DNA]</scope>
    <source>
        <strain evidence="6 7">Spa11</strain>
    </source>
</reference>
<keyword evidence="1 6" id="KW-0560">Oxidoreductase</keyword>
<dbReference type="InterPro" id="IPR036291">
    <property type="entry name" value="NAD(P)-bd_dom_sf"/>
</dbReference>
<dbReference type="InterPro" id="IPR008927">
    <property type="entry name" value="6-PGluconate_DH-like_C_sf"/>
</dbReference>
<gene>
    <name evidence="6" type="primary">glxR</name>
    <name evidence="6" type="ORF">Spa11_16320</name>
</gene>
<dbReference type="PANTHER" id="PTHR43060">
    <property type="entry name" value="3-HYDROXYISOBUTYRATE DEHYDROGENASE-LIKE 1, MITOCHONDRIAL-RELATED"/>
    <property type="match status" value="1"/>
</dbReference>
<dbReference type="PIRSF" id="PIRSF000103">
    <property type="entry name" value="HIBADH"/>
    <property type="match status" value="1"/>
</dbReference>
<feature type="domain" description="6-phosphogluconate dehydrogenase NADP-binding" evidence="4">
    <location>
        <begin position="19"/>
        <end position="181"/>
    </location>
</feature>
<dbReference type="InterPro" id="IPR015815">
    <property type="entry name" value="HIBADH-related"/>
</dbReference>
<dbReference type="Pfam" id="PF14833">
    <property type="entry name" value="NAD_binding_11"/>
    <property type="match status" value="1"/>
</dbReference>
<name>A0A518K6L7_9BACT</name>
<keyword evidence="2" id="KW-0520">NAD</keyword>
<evidence type="ECO:0000313" key="7">
    <source>
        <dbReference type="Proteomes" id="UP000316426"/>
    </source>
</evidence>
<dbReference type="Pfam" id="PF03446">
    <property type="entry name" value="NAD_binding_2"/>
    <property type="match status" value="1"/>
</dbReference>
<dbReference type="Gene3D" id="1.10.1040.10">
    <property type="entry name" value="N-(1-d-carboxylethyl)-l-norvaline Dehydrogenase, domain 2"/>
    <property type="match status" value="1"/>
</dbReference>
<feature type="domain" description="3-hydroxyisobutyrate dehydrogenase-like NAD-binding" evidence="5">
    <location>
        <begin position="184"/>
        <end position="303"/>
    </location>
</feature>
<dbReference type="AlphaFoldDB" id="A0A518K6L7"/>
<evidence type="ECO:0000259" key="4">
    <source>
        <dbReference type="Pfam" id="PF03446"/>
    </source>
</evidence>
<protein>
    <submittedName>
        <fullName evidence="6">2-hydroxy-3-oxopropionate reductase</fullName>
        <ecNumber evidence="6">1.1.1.60</ecNumber>
    </submittedName>
</protein>
<dbReference type="GO" id="GO:0051287">
    <property type="term" value="F:NAD binding"/>
    <property type="evidence" value="ECO:0007669"/>
    <property type="project" value="InterPro"/>
</dbReference>
<evidence type="ECO:0000256" key="1">
    <source>
        <dbReference type="ARBA" id="ARBA00023002"/>
    </source>
</evidence>
<dbReference type="EC" id="1.1.1.60" evidence="6"/>
<keyword evidence="7" id="KW-1185">Reference proteome</keyword>
<sequence>MPPPSPIANLGPDASIGPVAYIGVGIMGAGMARNLLKAGVSVYAANRTRAKAEALVGDGAKVVDSAAEAIAAGCRVVFVNVPDTPDVEAVLFGETGVTAADASLVKGLVVVDHSTICPVATKGFAERLAEHGATLIDAPVSGGDVGACEGTLSIMCGGDRAAFDAVRPLLEHVGKRITHLGPAGSGQACKACNQVAVIGVLSGVCEALALAKASGLDLQQVVEVVSAGAGGSWQLANLGPKIASGDHAPGFMIDLLLKDLRLVAGAAGTHDLPLPMTKLVETLYQSAAAAGAGREGTQALATVYERLGGFQYSE</sequence>
<dbReference type="InterPro" id="IPR013328">
    <property type="entry name" value="6PGD_dom2"/>
</dbReference>
<dbReference type="SUPFAM" id="SSF48179">
    <property type="entry name" value="6-phosphogluconate dehydrogenase C-terminal domain-like"/>
    <property type="match status" value="1"/>
</dbReference>
<dbReference type="GO" id="GO:0050661">
    <property type="term" value="F:NADP binding"/>
    <property type="evidence" value="ECO:0007669"/>
    <property type="project" value="InterPro"/>
</dbReference>
<dbReference type="EMBL" id="CP036349">
    <property type="protein sequence ID" value="QDV73436.1"/>
    <property type="molecule type" value="Genomic_DNA"/>
</dbReference>
<dbReference type="InterPro" id="IPR006115">
    <property type="entry name" value="6PGDH_NADP-bd"/>
</dbReference>
<dbReference type="SUPFAM" id="SSF51735">
    <property type="entry name" value="NAD(P)-binding Rossmann-fold domains"/>
    <property type="match status" value="1"/>
</dbReference>
<dbReference type="KEGG" id="bmei:Spa11_16320"/>